<evidence type="ECO:0000313" key="1">
    <source>
        <dbReference type="EMBL" id="KAK9236739.1"/>
    </source>
</evidence>
<proteinExistence type="predicted"/>
<dbReference type="Proteomes" id="UP001433508">
    <property type="component" value="Unassembled WGS sequence"/>
</dbReference>
<reference evidence="2" key="1">
    <citation type="journal article" date="2024" name="Front. Bioeng. Biotechnol.">
        <title>Genome-scale model development and genomic sequencing of the oleaginous clade Lipomyces.</title>
        <authorList>
            <person name="Czajka J.J."/>
            <person name="Han Y."/>
            <person name="Kim J."/>
            <person name="Mondo S.J."/>
            <person name="Hofstad B.A."/>
            <person name="Robles A."/>
            <person name="Haridas S."/>
            <person name="Riley R."/>
            <person name="LaButti K."/>
            <person name="Pangilinan J."/>
            <person name="Andreopoulos W."/>
            <person name="Lipzen A."/>
            <person name="Yan J."/>
            <person name="Wang M."/>
            <person name="Ng V."/>
            <person name="Grigoriev I.V."/>
            <person name="Spatafora J.W."/>
            <person name="Magnuson J.K."/>
            <person name="Baker S.E."/>
            <person name="Pomraning K.R."/>
        </authorList>
    </citation>
    <scope>NUCLEOTIDE SEQUENCE [LARGE SCALE GENOMIC DNA]</scope>
    <source>
        <strain evidence="2">CBS 7786</strain>
    </source>
</reference>
<protein>
    <submittedName>
        <fullName evidence="1">Uncharacterized protein</fullName>
    </submittedName>
</protein>
<accession>A0ACC3SZ72</accession>
<evidence type="ECO:0000313" key="2">
    <source>
        <dbReference type="Proteomes" id="UP001433508"/>
    </source>
</evidence>
<comment type="caution">
    <text evidence="1">The sequence shown here is derived from an EMBL/GenBank/DDBJ whole genome shotgun (WGS) entry which is preliminary data.</text>
</comment>
<gene>
    <name evidence="1" type="ORF">V1525DRAFT_406107</name>
</gene>
<keyword evidence="2" id="KW-1185">Reference proteome</keyword>
<organism evidence="1 2">
    <name type="scientific">Lipomyces kononenkoae</name>
    <name type="common">Yeast</name>
    <dbReference type="NCBI Taxonomy" id="34357"/>
    <lineage>
        <taxon>Eukaryota</taxon>
        <taxon>Fungi</taxon>
        <taxon>Dikarya</taxon>
        <taxon>Ascomycota</taxon>
        <taxon>Saccharomycotina</taxon>
        <taxon>Lipomycetes</taxon>
        <taxon>Lipomycetales</taxon>
        <taxon>Lipomycetaceae</taxon>
        <taxon>Lipomyces</taxon>
    </lineage>
</organism>
<sequence length="489" mass="52007">MASTTSPTRLLSSSVRRGDSLSYLSPSSGSDNSFVTPPMSPLANTPSSAAAAAVARTAAPTGSPLTGAASAAGIMTTPKGERVIPASARKDGSMRKEIRIRPGFVPTEDVPRYNVAERVHSRRQRLAREKEFGEQDVDVERDVDDASNVLEGLVIDERGFAAAAAAAAAGGAAKTGSGEQDALGQVGRPAVTPATATAVVEPLRIAPTRQPKNAPADRSFGWSRSNSADSTASQESKDTSRKPVTDSYLTPRPTAESKATKTVDREPYTNEFTAWDAPTSSPTKNASGWDLPKSSGVGGWGCSTSESEWTSTFTATDSVVTTGTERSGKPDQAEGFNRGRSRWKNDNHDDDGEVPDLAPVDNTPDSRSRVPGRRYGGRDGDYSSSHGPSSDMMWIDPSGTGTAEDKGPRRVDPDRRGRSPEERKRALEEFLNRPLQMKQNYPSFNEFVVSRGGGRTSSRVGSWMPSSENDKGPAEVSGHSGVLASRYAH</sequence>
<name>A0ACC3SZ72_LIPKO</name>
<dbReference type="EMBL" id="MU971381">
    <property type="protein sequence ID" value="KAK9236739.1"/>
    <property type="molecule type" value="Genomic_DNA"/>
</dbReference>